<evidence type="ECO:0000256" key="3">
    <source>
        <dbReference type="ARBA" id="ARBA00023054"/>
    </source>
</evidence>
<evidence type="ECO:0000313" key="9">
    <source>
        <dbReference type="EMBL" id="KAJ8252544.1"/>
    </source>
</evidence>
<accession>A0A9Q1HNU4</accession>
<feature type="domain" description="C2" evidence="8">
    <location>
        <begin position="811"/>
        <end position="935"/>
    </location>
</feature>
<feature type="compositionally biased region" description="Low complexity" evidence="7">
    <location>
        <begin position="1108"/>
        <end position="1118"/>
    </location>
</feature>
<feature type="coiled-coil region" evidence="6">
    <location>
        <begin position="347"/>
        <end position="415"/>
    </location>
</feature>
<dbReference type="SUPFAM" id="SSF49562">
    <property type="entry name" value="C2 domain (Calcium/lipid-binding domain, CaLB)"/>
    <property type="match status" value="2"/>
</dbReference>
<keyword evidence="5" id="KW-0966">Cell projection</keyword>
<keyword evidence="10" id="KW-1185">Reference proteome</keyword>
<evidence type="ECO:0000259" key="8">
    <source>
        <dbReference type="PROSITE" id="PS50004"/>
    </source>
</evidence>
<organism evidence="9 10">
    <name type="scientific">Conger conger</name>
    <name type="common">Conger eel</name>
    <name type="synonym">Muraena conger</name>
    <dbReference type="NCBI Taxonomy" id="82655"/>
    <lineage>
        <taxon>Eukaryota</taxon>
        <taxon>Metazoa</taxon>
        <taxon>Chordata</taxon>
        <taxon>Craniata</taxon>
        <taxon>Vertebrata</taxon>
        <taxon>Euteleostomi</taxon>
        <taxon>Actinopterygii</taxon>
        <taxon>Neopterygii</taxon>
        <taxon>Teleostei</taxon>
        <taxon>Anguilliformes</taxon>
        <taxon>Congridae</taxon>
        <taxon>Conger</taxon>
    </lineage>
</organism>
<reference evidence="9" key="1">
    <citation type="journal article" date="2023" name="Science">
        <title>Genome structures resolve the early diversification of teleost fishes.</title>
        <authorList>
            <person name="Parey E."/>
            <person name="Louis A."/>
            <person name="Montfort J."/>
            <person name="Bouchez O."/>
            <person name="Roques C."/>
            <person name="Iampietro C."/>
            <person name="Lluch J."/>
            <person name="Castinel A."/>
            <person name="Donnadieu C."/>
            <person name="Desvignes T."/>
            <person name="Floi Bucao C."/>
            <person name="Jouanno E."/>
            <person name="Wen M."/>
            <person name="Mejri S."/>
            <person name="Dirks R."/>
            <person name="Jansen H."/>
            <person name="Henkel C."/>
            <person name="Chen W.J."/>
            <person name="Zahm M."/>
            <person name="Cabau C."/>
            <person name="Klopp C."/>
            <person name="Thompson A.W."/>
            <person name="Robinson-Rechavi M."/>
            <person name="Braasch I."/>
            <person name="Lecointre G."/>
            <person name="Bobe J."/>
            <person name="Postlethwait J.H."/>
            <person name="Berthelot C."/>
            <person name="Roest Crollius H."/>
            <person name="Guiguen Y."/>
        </authorList>
    </citation>
    <scope>NUCLEOTIDE SEQUENCE</scope>
    <source>
        <strain evidence="9">Concon-B</strain>
    </source>
</reference>
<dbReference type="Proteomes" id="UP001152803">
    <property type="component" value="Unassembled WGS sequence"/>
</dbReference>
<dbReference type="Pfam" id="PF00168">
    <property type="entry name" value="C2"/>
    <property type="match status" value="1"/>
</dbReference>
<evidence type="ECO:0000256" key="7">
    <source>
        <dbReference type="SAM" id="MobiDB-lite"/>
    </source>
</evidence>
<dbReference type="InterPro" id="IPR035892">
    <property type="entry name" value="C2_domain_sf"/>
</dbReference>
<name>A0A9Q1HNU4_CONCO</name>
<comment type="subcellular location">
    <subcellularLocation>
        <location evidence="1">Cell projection</location>
        <location evidence="1">Cilium</location>
    </subcellularLocation>
</comment>
<keyword evidence="4" id="KW-0969">Cilium</keyword>
<dbReference type="SMART" id="SM00239">
    <property type="entry name" value="C2"/>
    <property type="match status" value="1"/>
</dbReference>
<evidence type="ECO:0000313" key="10">
    <source>
        <dbReference type="Proteomes" id="UP001152803"/>
    </source>
</evidence>
<protein>
    <recommendedName>
        <fullName evidence="8">C2 domain-containing protein</fullName>
    </recommendedName>
</protein>
<dbReference type="GO" id="GO:0046548">
    <property type="term" value="P:retinal rod cell development"/>
    <property type="evidence" value="ECO:0007669"/>
    <property type="project" value="TreeGrafter"/>
</dbReference>
<dbReference type="EMBL" id="JAFJMO010000017">
    <property type="protein sequence ID" value="KAJ8252544.1"/>
    <property type="molecule type" value="Genomic_DNA"/>
</dbReference>
<keyword evidence="3 6" id="KW-0175">Coiled coil</keyword>
<dbReference type="FunFam" id="2.60.40.150:FF:000073">
    <property type="entry name" value="protein fantom isoform X1"/>
    <property type="match status" value="1"/>
</dbReference>
<dbReference type="PANTHER" id="PTHR14240:SF1">
    <property type="entry name" value="PROTEIN FANTOM-RELATED"/>
    <property type="match status" value="1"/>
</dbReference>
<feature type="compositionally biased region" description="Acidic residues" evidence="7">
    <location>
        <begin position="1088"/>
        <end position="1097"/>
    </location>
</feature>
<feature type="coiled-coil region" evidence="6">
    <location>
        <begin position="450"/>
        <end position="498"/>
    </location>
</feature>
<dbReference type="GO" id="GO:1905515">
    <property type="term" value="P:non-motile cilium assembly"/>
    <property type="evidence" value="ECO:0007669"/>
    <property type="project" value="TreeGrafter"/>
</dbReference>
<evidence type="ECO:0000256" key="2">
    <source>
        <dbReference type="ARBA" id="ARBA00006042"/>
    </source>
</evidence>
<dbReference type="PROSITE" id="PS50004">
    <property type="entry name" value="C2"/>
    <property type="match status" value="1"/>
</dbReference>
<dbReference type="InterPro" id="IPR031139">
    <property type="entry name" value="RPGRIP1_fam"/>
</dbReference>
<sequence length="1359" mass="153534">MSTAADETATDVPVKDISLNLAGFGGLQEPSSAQNARERQTVSRISREDLEDRFLRLHEENLLLKQHTHKQEDKIKRMATKLIRLLKDRKREEQAGARAAAAAGVRDVELEEMVEELQERVRELEKHNEGLRQRLLAARQQLLVQGRRGAPYGHVQSRINTGLRRAGRAAPPRPTAATAKMITRHHKRNAHGVQAEGACSPLSDVAFPCHGTLSKPSTEEARCFCSRSVELDGRPPQSQQPRYGHSLLDEARAEIRNLENVIESQRGQMDDMDRGVVMLQEELKQKEKESEELLLQLREQQTSGQRLTIKDNVEMIKLQKQLAEKGNACTVLEGRYVQLQENQKSLKASHNALMAKVEEQGSQLKEERLRSLGLEKQVQSSSLAQRRVEELQERIQDLEKEKELLKENCDKLFNSAFDVTQEQRWKTREQQLKLQVANLEVALKSDLTDKNEILDKIKVERELNEKLSQQNGDLQLRFLEQKQQLDEIKDRMKFFTKESDIDMAELSEALMLIKVRNTQKNKDLGFLEKAEAEVQRDLDRTLRELQATQAETVQELEKTRNMLIMQHKINKDYQTEVEAVTRKMEDIKVEYELKLESLAQLLDMRAARIRKLEAQLKDIAYGTKSHVFRAEVTEQDVADEFDETVHLERGENLLEIHVAKASLTPAALRALGDPEPSTFCTFAFYDFQLQATPVVRGPSPAFGFTSQYTVRVDDLFLQYLQRNSVTLELQLARGLDYQTVAACQLRLHQILEHSGKVFGSAPLVGVVGEVQSFGTLEYWLRLRLPMDQAIRLYKERTKALGYLSFNHREEGQQPSAVPPEASVDDGLNELHVTLHCCGGLRAREPHSQPSPYVVYKLFDFPDHDTSILPNSNSPQFDDHVAFPVPMTADLDRYLKGEALLLYVFDDKETDSHLYLGKARVPLISLAHDKCITGTFELTDPSGLPSGTVDVTLKWRGTYLPPPGASMTVEQAKFVAKETPEKLVEPEPKARGRPPVPPASTARTKDHRHTPAPATQVPQPKPRQRTTIKEKVPSKKVSFMDNSASEGAVEESHLPPTGAHDTAQEGPSGLVPQQQAVGEKEAEKAEQVTYEEEADEEEVSHFSEGQVASAGYSSSSQESDLSDHLPVLDQDGEDALATDLNESIQSDSDDCIVPGQTDKGRKQPSERIRIEIVSLSLRPDSRVTRDGNIVRLFVEYRLLDLPSEETPLSLPKPQAGQSIHYNYSNVIYVDVENNRPRRELLRSVLRGDSRQLESIKFTVVSDPPEEEQDLECEDVGVAFLRVPQILEQQQDLIDINLDRSPLNPSLCWAFRDVSTDIWRRESLKVRMGRLSLHTAGRAALCSSDSADTARDQPLFIPCHT</sequence>
<dbReference type="InterPro" id="IPR041091">
    <property type="entry name" value="RPGRIP1_C"/>
</dbReference>
<dbReference type="InterPro" id="IPR021656">
    <property type="entry name" value="C2-C2_1"/>
</dbReference>
<comment type="similarity">
    <text evidence="2">Belongs to the RPGRIP1 family.</text>
</comment>
<dbReference type="GO" id="GO:0005856">
    <property type="term" value="C:cytoskeleton"/>
    <property type="evidence" value="ECO:0007669"/>
    <property type="project" value="UniProtKB-ARBA"/>
</dbReference>
<dbReference type="Pfam" id="PF11618">
    <property type="entry name" value="C2-C2_1"/>
    <property type="match status" value="1"/>
</dbReference>
<feature type="region of interest" description="Disordered" evidence="7">
    <location>
        <begin position="1141"/>
        <end position="1164"/>
    </location>
</feature>
<feature type="region of interest" description="Disordered" evidence="7">
    <location>
        <begin position="976"/>
        <end position="1126"/>
    </location>
</feature>
<dbReference type="GO" id="GO:0032391">
    <property type="term" value="C:photoreceptor connecting cilium"/>
    <property type="evidence" value="ECO:0007669"/>
    <property type="project" value="TreeGrafter"/>
</dbReference>
<dbReference type="CDD" id="cd00030">
    <property type="entry name" value="C2"/>
    <property type="match status" value="1"/>
</dbReference>
<evidence type="ECO:0000256" key="6">
    <source>
        <dbReference type="SAM" id="Coils"/>
    </source>
</evidence>
<dbReference type="InterPro" id="IPR000008">
    <property type="entry name" value="C2_dom"/>
</dbReference>
<evidence type="ECO:0000256" key="1">
    <source>
        <dbReference type="ARBA" id="ARBA00004138"/>
    </source>
</evidence>
<dbReference type="Gene3D" id="2.60.40.150">
    <property type="entry name" value="C2 domain"/>
    <property type="match status" value="3"/>
</dbReference>
<evidence type="ECO:0000256" key="5">
    <source>
        <dbReference type="ARBA" id="ARBA00023273"/>
    </source>
</evidence>
<feature type="coiled-coil region" evidence="6">
    <location>
        <begin position="107"/>
        <end position="141"/>
    </location>
</feature>
<gene>
    <name evidence="9" type="ORF">COCON_G00218560</name>
</gene>
<dbReference type="PANTHER" id="PTHR14240">
    <property type="entry name" value="RETINITIS PIGMENTOSA GTPASE REGULATOR-INTERACTING PROTEIN"/>
    <property type="match status" value="1"/>
</dbReference>
<proteinExistence type="inferred from homology"/>
<feature type="compositionally biased region" description="Basic and acidic residues" evidence="7">
    <location>
        <begin position="976"/>
        <end position="989"/>
    </location>
</feature>
<dbReference type="Pfam" id="PF18111">
    <property type="entry name" value="RPGR1_C"/>
    <property type="match status" value="1"/>
</dbReference>
<dbReference type="OrthoDB" id="2133912at2759"/>
<comment type="caution">
    <text evidence="9">The sequence shown here is derived from an EMBL/GenBank/DDBJ whole genome shotgun (WGS) entry which is preliminary data.</text>
</comment>
<feature type="coiled-coil region" evidence="6">
    <location>
        <begin position="531"/>
        <end position="615"/>
    </location>
</feature>
<feature type="coiled-coil region" evidence="6">
    <location>
        <begin position="248"/>
        <end position="303"/>
    </location>
</feature>
<evidence type="ECO:0000256" key="4">
    <source>
        <dbReference type="ARBA" id="ARBA00023069"/>
    </source>
</evidence>